<dbReference type="GO" id="GO:0004659">
    <property type="term" value="F:prenyltransferase activity"/>
    <property type="evidence" value="ECO:0007669"/>
    <property type="project" value="InterPro"/>
</dbReference>
<proteinExistence type="predicted"/>
<keyword evidence="4 5" id="KW-0472">Membrane</keyword>
<dbReference type="InterPro" id="IPR000537">
    <property type="entry name" value="UbiA_prenyltransferase"/>
</dbReference>
<gene>
    <name evidence="6" type="ORF">WN59_10980</name>
</gene>
<dbReference type="STRING" id="1432562.WN59_10980"/>
<evidence type="ECO:0000256" key="2">
    <source>
        <dbReference type="ARBA" id="ARBA00022692"/>
    </source>
</evidence>
<feature type="transmembrane region" description="Helical" evidence="5">
    <location>
        <begin position="259"/>
        <end position="276"/>
    </location>
</feature>
<dbReference type="Proteomes" id="UP000034287">
    <property type="component" value="Unassembled WGS sequence"/>
</dbReference>
<dbReference type="EMBL" id="LAYZ01000024">
    <property type="protein sequence ID" value="KKK34104.1"/>
    <property type="molecule type" value="Genomic_DNA"/>
</dbReference>
<comment type="subcellular location">
    <subcellularLocation>
        <location evidence="1">Membrane</location>
        <topology evidence="1">Multi-pass membrane protein</topology>
    </subcellularLocation>
</comment>
<reference evidence="6 7" key="1">
    <citation type="submission" date="2015-04" db="EMBL/GenBank/DDBJ databases">
        <title>Taxonomic description and genome sequence of Salinicoccus sediminis sp. nov., a novel hyper halotolerant bacterium isolated from marine sediment.</title>
        <authorList>
            <person name="Mathan Kumar R."/>
            <person name="Kaur G."/>
            <person name="Kumar N."/>
            <person name="Kumar A."/>
            <person name="Singh N.K."/>
            <person name="Kaur N."/>
            <person name="Mayilraj S."/>
        </authorList>
    </citation>
    <scope>NUCLEOTIDE SEQUENCE [LARGE SCALE GENOMIC DNA]</scope>
    <source>
        <strain evidence="6 7">SV-16</strain>
    </source>
</reference>
<evidence type="ECO:0000256" key="3">
    <source>
        <dbReference type="ARBA" id="ARBA00022989"/>
    </source>
</evidence>
<evidence type="ECO:0000313" key="7">
    <source>
        <dbReference type="Proteomes" id="UP000034287"/>
    </source>
</evidence>
<dbReference type="OrthoDB" id="2380496at2"/>
<feature type="transmembrane region" description="Helical" evidence="5">
    <location>
        <begin position="161"/>
        <end position="179"/>
    </location>
</feature>
<feature type="transmembrane region" description="Helical" evidence="5">
    <location>
        <begin position="12"/>
        <end position="38"/>
    </location>
</feature>
<evidence type="ECO:0000256" key="4">
    <source>
        <dbReference type="ARBA" id="ARBA00023136"/>
    </source>
</evidence>
<feature type="transmembrane region" description="Helical" evidence="5">
    <location>
        <begin position="235"/>
        <end position="253"/>
    </location>
</feature>
<evidence type="ECO:0000256" key="5">
    <source>
        <dbReference type="SAM" id="Phobius"/>
    </source>
</evidence>
<dbReference type="Pfam" id="PF01040">
    <property type="entry name" value="UbiA"/>
    <property type="match status" value="1"/>
</dbReference>
<accession>A0A0M2SHB0</accession>
<comment type="caution">
    <text evidence="6">The sequence shown here is derived from an EMBL/GenBank/DDBJ whole genome shotgun (WGS) entry which is preliminary data.</text>
</comment>
<keyword evidence="3 5" id="KW-1133">Transmembrane helix</keyword>
<feature type="transmembrane region" description="Helical" evidence="5">
    <location>
        <begin position="185"/>
        <end position="203"/>
    </location>
</feature>
<dbReference type="PATRIC" id="fig|1432562.3.peg.2189"/>
<keyword evidence="6" id="KW-0808">Transferase</keyword>
<dbReference type="CDD" id="cd13962">
    <property type="entry name" value="PT_UbiA_UBIAD1"/>
    <property type="match status" value="1"/>
</dbReference>
<organism evidence="6 7">
    <name type="scientific">Salinicoccus sediminis</name>
    <dbReference type="NCBI Taxonomy" id="1432562"/>
    <lineage>
        <taxon>Bacteria</taxon>
        <taxon>Bacillati</taxon>
        <taxon>Bacillota</taxon>
        <taxon>Bacilli</taxon>
        <taxon>Bacillales</taxon>
        <taxon>Staphylococcaceae</taxon>
        <taxon>Salinicoccus</taxon>
    </lineage>
</organism>
<name>A0A0M2SHB0_9STAP</name>
<dbReference type="AlphaFoldDB" id="A0A0M2SHB0"/>
<keyword evidence="7" id="KW-1185">Reference proteome</keyword>
<dbReference type="RefSeq" id="WP_046517135.1">
    <property type="nucleotide sequence ID" value="NZ_LAYZ01000024.1"/>
</dbReference>
<evidence type="ECO:0000256" key="1">
    <source>
        <dbReference type="ARBA" id="ARBA00004141"/>
    </source>
</evidence>
<dbReference type="InterPro" id="IPR026046">
    <property type="entry name" value="UBIAD1"/>
</dbReference>
<dbReference type="GO" id="GO:0016020">
    <property type="term" value="C:membrane"/>
    <property type="evidence" value="ECO:0007669"/>
    <property type="project" value="UniProtKB-SubCell"/>
</dbReference>
<protein>
    <submittedName>
        <fullName evidence="6">1,4-dihydroxy-2-naphthoate prenyltransferase</fullName>
    </submittedName>
</protein>
<keyword evidence="2 5" id="KW-0812">Transmembrane</keyword>
<feature type="transmembrane region" description="Helical" evidence="5">
    <location>
        <begin position="44"/>
        <end position="65"/>
    </location>
</feature>
<evidence type="ECO:0000313" key="6">
    <source>
        <dbReference type="EMBL" id="KKK34104.1"/>
    </source>
</evidence>
<sequence length="308" mass="33430">MTGENALSFKGVGMLLRVVAVVTSSVATVISTWLPLLIHHEFSMWRLLFLLALLILGAFLIHGALTHVFNDITDFESGTDQHSPALLSGGSRVIQSGVMSVGQLRKIALTLTVSLAALSLLLAILGQTELAILIVVGIWGAASYSLRPFRFAYVPLAGEWLSLFPSMLLLGLAAPWLMLETIPAWGWQNAFINALWCMSWVMVHHIPDMEADRKAIPVKRTSVVWSADKFGMRGARYPAILYLGLIGLFALPMMLARPVAGIMVIALVAYGIYMILKMDSADPEAVTSVEKKLLLLAMATAVGLGIFV</sequence>